<proteinExistence type="predicted"/>
<feature type="compositionally biased region" description="Low complexity" evidence="1">
    <location>
        <begin position="40"/>
        <end position="53"/>
    </location>
</feature>
<dbReference type="PANTHER" id="PTHR48125">
    <property type="entry name" value="LP07818P1"/>
    <property type="match status" value="1"/>
</dbReference>
<evidence type="ECO:0000313" key="2">
    <source>
        <dbReference type="EMBL" id="KDQ60642.1"/>
    </source>
</evidence>
<dbReference type="PANTHER" id="PTHR48125:SF12">
    <property type="entry name" value="AT HOOK TRANSCRIPTION FACTOR FAMILY-RELATED"/>
    <property type="match status" value="1"/>
</dbReference>
<dbReference type="HOGENOM" id="CLU_394339_0_0_1"/>
<feature type="compositionally biased region" description="Low complexity" evidence="1">
    <location>
        <begin position="514"/>
        <end position="544"/>
    </location>
</feature>
<dbReference type="Proteomes" id="UP000027265">
    <property type="component" value="Unassembled WGS sequence"/>
</dbReference>
<protein>
    <submittedName>
        <fullName evidence="2">Uncharacterized protein</fullName>
    </submittedName>
</protein>
<feature type="compositionally biased region" description="Basic and acidic residues" evidence="1">
    <location>
        <begin position="14"/>
        <end position="30"/>
    </location>
</feature>
<evidence type="ECO:0000313" key="3">
    <source>
        <dbReference type="Proteomes" id="UP000027265"/>
    </source>
</evidence>
<keyword evidence="3" id="KW-1185">Reference proteome</keyword>
<feature type="region of interest" description="Disordered" evidence="1">
    <location>
        <begin position="577"/>
        <end position="596"/>
    </location>
</feature>
<dbReference type="EMBL" id="KL197713">
    <property type="protein sequence ID" value="KDQ60642.1"/>
    <property type="molecule type" value="Genomic_DNA"/>
</dbReference>
<sequence>MAGLPAKPSFDADYPPRRYPPPEHPGDRRYHSPAPRRTMPPSDYYSGSGYRSPPRSRPPPGDVYSRDRGYERDRLEYDRRLQEDYLRDQRERQWDREIEMEKEREREARRTDRRLDIGHHGGDWERVPAREPAQRDFEMKKRERDMDMEKEKERAERLERKQLMEGDFVMRTAEKERDRRAQWDREARETHRDMRPPPHEYDRYAYDRDRERGYRRDRDDHYRGREPEPTRGYEPRSRRSASPPRRHYPPPEPPSRRRSRSPDTPARRPPSPSHVHHSRPHSRVPSPRGRTPPPLPGILKLGNHSIHTRTPSPQASRSHRGEPSARPERVRRDADYERERDRPVERKRYHSRSRSRSPSRSRRRHPSRSQSRDRSAPPKSPRVTQETRQDVAPAVQHAQEPTPPVAVSAPKTSPLPPPPILNEATPPSAPEEPPSKDKGKSKEIPSPIPDRDADGDIKMRLTDPIPPPRPAPSPPKGPRAQLANESRAPSGPSHKLGRSPTRPPRHGSYTFTKTQSSQSQLQPQTQSQVQSPTTPTISSPQLPSGLPAKPKADWGPSAAAGPSNMGRRVTMPLQVSTDKGALPSPRTPIPLSASLPEGAKTIPKYSDNHPSLTKDIDAEIALLRAHRIHLASERAQITLSARKAMHELEFSNLDLKLAESRRKIADIQFQKAKAGALGIDYVKPVVADDTTVEKNRVEL</sequence>
<dbReference type="AlphaFoldDB" id="A0A067QAV8"/>
<gene>
    <name evidence="2" type="ORF">JAAARDRAFT_31606</name>
</gene>
<feature type="compositionally biased region" description="Pro residues" evidence="1">
    <location>
        <begin position="464"/>
        <end position="477"/>
    </location>
</feature>
<organism evidence="2 3">
    <name type="scientific">Jaapia argillacea MUCL 33604</name>
    <dbReference type="NCBI Taxonomy" id="933084"/>
    <lineage>
        <taxon>Eukaryota</taxon>
        <taxon>Fungi</taxon>
        <taxon>Dikarya</taxon>
        <taxon>Basidiomycota</taxon>
        <taxon>Agaricomycotina</taxon>
        <taxon>Agaricomycetes</taxon>
        <taxon>Agaricomycetidae</taxon>
        <taxon>Jaapiales</taxon>
        <taxon>Jaapiaceae</taxon>
        <taxon>Jaapia</taxon>
    </lineage>
</organism>
<evidence type="ECO:0000256" key="1">
    <source>
        <dbReference type="SAM" id="MobiDB-lite"/>
    </source>
</evidence>
<feature type="compositionally biased region" description="Basic and acidic residues" evidence="1">
    <location>
        <begin position="64"/>
        <end position="164"/>
    </location>
</feature>
<accession>A0A067QAV8</accession>
<name>A0A067QAV8_9AGAM</name>
<reference evidence="3" key="1">
    <citation type="journal article" date="2014" name="Proc. Natl. Acad. Sci. U.S.A.">
        <title>Extensive sampling of basidiomycete genomes demonstrates inadequacy of the white-rot/brown-rot paradigm for wood decay fungi.</title>
        <authorList>
            <person name="Riley R."/>
            <person name="Salamov A.A."/>
            <person name="Brown D.W."/>
            <person name="Nagy L.G."/>
            <person name="Floudas D."/>
            <person name="Held B.W."/>
            <person name="Levasseur A."/>
            <person name="Lombard V."/>
            <person name="Morin E."/>
            <person name="Otillar R."/>
            <person name="Lindquist E.A."/>
            <person name="Sun H."/>
            <person name="LaButti K.M."/>
            <person name="Schmutz J."/>
            <person name="Jabbour D."/>
            <person name="Luo H."/>
            <person name="Baker S.E."/>
            <person name="Pisabarro A.G."/>
            <person name="Walton J.D."/>
            <person name="Blanchette R.A."/>
            <person name="Henrissat B."/>
            <person name="Martin F."/>
            <person name="Cullen D."/>
            <person name="Hibbett D.S."/>
            <person name="Grigoriev I.V."/>
        </authorList>
    </citation>
    <scope>NUCLEOTIDE SEQUENCE [LARGE SCALE GENOMIC DNA]</scope>
    <source>
        <strain evidence="3">MUCL 33604</strain>
    </source>
</reference>
<dbReference type="InParanoid" id="A0A067QAV8"/>
<feature type="compositionally biased region" description="Basic and acidic residues" evidence="1">
    <location>
        <begin position="319"/>
        <end position="346"/>
    </location>
</feature>
<feature type="region of interest" description="Disordered" evidence="1">
    <location>
        <begin position="1"/>
        <end position="567"/>
    </location>
</feature>
<feature type="compositionally biased region" description="Basic residues" evidence="1">
    <location>
        <begin position="347"/>
        <end position="367"/>
    </location>
</feature>
<dbReference type="STRING" id="933084.A0A067QAV8"/>
<feature type="compositionally biased region" description="Basic and acidic residues" evidence="1">
    <location>
        <begin position="433"/>
        <end position="461"/>
    </location>
</feature>
<dbReference type="OrthoDB" id="3269397at2759"/>
<feature type="compositionally biased region" description="Basic and acidic residues" evidence="1">
    <location>
        <begin position="172"/>
        <end position="237"/>
    </location>
</feature>